<dbReference type="AlphaFoldDB" id="A0A1I7S2T7"/>
<gene>
    <name evidence="1" type="ORF">BXYJ_LOCUS11073</name>
</gene>
<name>A0A1I7S2T7_BURXY</name>
<dbReference type="EMBL" id="CAJFDI010000005">
    <property type="protein sequence ID" value="CAD5230610.1"/>
    <property type="molecule type" value="Genomic_DNA"/>
</dbReference>
<accession>A0A1I7S2T7</accession>
<evidence type="ECO:0000313" key="2">
    <source>
        <dbReference type="EMBL" id="CAG9121619.1"/>
    </source>
</evidence>
<organism evidence="3 5">
    <name type="scientific">Bursaphelenchus xylophilus</name>
    <name type="common">Pinewood nematode worm</name>
    <name type="synonym">Aphelenchoides xylophilus</name>
    <dbReference type="NCBI Taxonomy" id="6326"/>
    <lineage>
        <taxon>Eukaryota</taxon>
        <taxon>Metazoa</taxon>
        <taxon>Ecdysozoa</taxon>
        <taxon>Nematoda</taxon>
        <taxon>Chromadorea</taxon>
        <taxon>Rhabditida</taxon>
        <taxon>Tylenchina</taxon>
        <taxon>Tylenchomorpha</taxon>
        <taxon>Aphelenchoidea</taxon>
        <taxon>Aphelenchoididae</taxon>
        <taxon>Bursaphelenchus</taxon>
    </lineage>
</organism>
<protein>
    <submittedName>
        <fullName evidence="1">(pine wood nematode) hypothetical protein</fullName>
    </submittedName>
</protein>
<proteinExistence type="predicted"/>
<sequence length="69" mass="7637">MSQAVWAESDQNEKSGPHRAIVFAHCLASLTVRPDWRTLKTWLTHGAVNKMEEREGLGFVAACGNPTDL</sequence>
<keyword evidence="4" id="KW-1185">Reference proteome</keyword>
<evidence type="ECO:0000313" key="4">
    <source>
        <dbReference type="Proteomes" id="UP000659654"/>
    </source>
</evidence>
<dbReference type="Proteomes" id="UP000582659">
    <property type="component" value="Unassembled WGS sequence"/>
</dbReference>
<evidence type="ECO:0000313" key="3">
    <source>
        <dbReference type="Proteomes" id="UP000095284"/>
    </source>
</evidence>
<dbReference type="Proteomes" id="UP000095284">
    <property type="component" value="Unplaced"/>
</dbReference>
<evidence type="ECO:0000313" key="1">
    <source>
        <dbReference type="EMBL" id="CAD5230610.1"/>
    </source>
</evidence>
<reference evidence="2" key="2">
    <citation type="submission" date="2020-08" db="EMBL/GenBank/DDBJ databases">
        <authorList>
            <person name="Kikuchi T."/>
        </authorList>
    </citation>
    <scope>NUCLEOTIDE SEQUENCE</scope>
    <source>
        <strain evidence="1">Ka4C1</strain>
    </source>
</reference>
<dbReference type="EMBL" id="CAJFCV020000005">
    <property type="protein sequence ID" value="CAG9121619.1"/>
    <property type="molecule type" value="Genomic_DNA"/>
</dbReference>
<dbReference type="WBParaSite" id="BXY_0731700.1">
    <property type="protein sequence ID" value="BXY_0731700.1"/>
    <property type="gene ID" value="BXY_0731700"/>
</dbReference>
<evidence type="ECO:0000313" key="5">
    <source>
        <dbReference type="WBParaSite" id="BXY_0731700.1"/>
    </source>
</evidence>
<reference evidence="5" key="1">
    <citation type="submission" date="2016-11" db="UniProtKB">
        <authorList>
            <consortium name="WormBaseParasite"/>
        </authorList>
    </citation>
    <scope>IDENTIFICATION</scope>
</reference>
<dbReference type="Proteomes" id="UP000659654">
    <property type="component" value="Unassembled WGS sequence"/>
</dbReference>